<dbReference type="PANTHER" id="PTHR37507:SF2">
    <property type="entry name" value="SPORULATION PROTEIN YDCC"/>
    <property type="match status" value="1"/>
</dbReference>
<evidence type="ECO:0000259" key="2">
    <source>
        <dbReference type="Pfam" id="PF17131"/>
    </source>
</evidence>
<evidence type="ECO:0000256" key="1">
    <source>
        <dbReference type="SAM" id="SignalP"/>
    </source>
</evidence>
<feature type="chain" id="PRO_5009261288" evidence="1">
    <location>
        <begin position="35"/>
        <end position="290"/>
    </location>
</feature>
<evidence type="ECO:0000313" key="4">
    <source>
        <dbReference type="Proteomes" id="UP000198481"/>
    </source>
</evidence>
<dbReference type="Proteomes" id="UP000198481">
    <property type="component" value="Chromosome I"/>
</dbReference>
<dbReference type="PANTHER" id="PTHR37507">
    <property type="entry name" value="SPORULATION PROTEIN YDCC"/>
    <property type="match status" value="1"/>
</dbReference>
<dbReference type="PROSITE" id="PS51257">
    <property type="entry name" value="PROKAR_LIPOPROTEIN"/>
    <property type="match status" value="1"/>
</dbReference>
<feature type="signal peptide" evidence="1">
    <location>
        <begin position="1"/>
        <end position="34"/>
    </location>
</feature>
<gene>
    <name evidence="3" type="ORF">SAMN05216222_1854</name>
</gene>
<dbReference type="RefSeq" id="WP_231987143.1">
    <property type="nucleotide sequence ID" value="NZ_LT629762.1"/>
</dbReference>
<sequence length="290" mass="33378">MLPIFEKQTFKKLMLKNLTAALILSGACATVAHAADGKNADEILSQVRDRNDGKSFMSQVSLILHDKKGNTRVREFTYLQKDYPDSDKFSMYFSAPTDVRDVAFHIENPHETLGLEDSQWMYLPVSRQTRRISTTDKRGSFMGSEYSYADLDKIRVKDYTQKLLGEETVKGRDCYVIEREPASPEVLAKTGYNKLKVWIDKQNFLVMRQDFFDVKGVLVKQMRTQKVETIDSIDSIVLSETEHYIDGTRSEMRFNHLQYNVQLEDRLFTQTAIKRGLKTGDVPEFAVSAR</sequence>
<dbReference type="AlphaFoldDB" id="A0A1H1TMM5"/>
<evidence type="ECO:0000313" key="3">
    <source>
        <dbReference type="EMBL" id="SDS61384.1"/>
    </source>
</evidence>
<keyword evidence="1" id="KW-0732">Signal</keyword>
<proteinExistence type="predicted"/>
<feature type="domain" description="Uncharacterized protein TP-0789" evidence="2">
    <location>
        <begin position="86"/>
        <end position="275"/>
    </location>
</feature>
<dbReference type="EMBL" id="LT629762">
    <property type="protein sequence ID" value="SDS61384.1"/>
    <property type="molecule type" value="Genomic_DNA"/>
</dbReference>
<dbReference type="CDD" id="cd16329">
    <property type="entry name" value="LolA_like"/>
    <property type="match status" value="1"/>
</dbReference>
<dbReference type="InterPro" id="IPR052944">
    <property type="entry name" value="Sporulation_related"/>
</dbReference>
<name>A0A1H1TMM5_9PSED</name>
<organism evidence="3 4">
    <name type="scientific">Pseudomonas prosekii</name>
    <dbReference type="NCBI Taxonomy" id="1148509"/>
    <lineage>
        <taxon>Bacteria</taxon>
        <taxon>Pseudomonadati</taxon>
        <taxon>Pseudomonadota</taxon>
        <taxon>Gammaproteobacteria</taxon>
        <taxon>Pseudomonadales</taxon>
        <taxon>Pseudomonadaceae</taxon>
        <taxon>Pseudomonas</taxon>
    </lineage>
</organism>
<dbReference type="Gene3D" id="2.50.20.10">
    <property type="entry name" value="Lipoprotein localisation LolA/LolB/LppX"/>
    <property type="match status" value="1"/>
</dbReference>
<protein>
    <submittedName>
        <fullName evidence="3">Sigma E regulatory protein, MucB/RseB</fullName>
    </submittedName>
</protein>
<dbReference type="InterPro" id="IPR033399">
    <property type="entry name" value="TP_0789-like"/>
</dbReference>
<reference evidence="3 4" key="1">
    <citation type="submission" date="2016-10" db="EMBL/GenBank/DDBJ databases">
        <authorList>
            <person name="de Groot N.N."/>
        </authorList>
    </citation>
    <scope>NUCLEOTIDE SEQUENCE [LARGE SCALE GENOMIC DNA]</scope>
    <source>
        <strain evidence="3 4">LMG 26867</strain>
    </source>
</reference>
<dbReference type="STRING" id="1148509.SAMN05216222_1854"/>
<accession>A0A1H1TMM5</accession>
<dbReference type="Pfam" id="PF17131">
    <property type="entry name" value="LolA_like"/>
    <property type="match status" value="1"/>
</dbReference>